<keyword evidence="6" id="KW-0175">Coiled coil</keyword>
<evidence type="ECO:0000256" key="1">
    <source>
        <dbReference type="ARBA" id="ARBA00004141"/>
    </source>
</evidence>
<evidence type="ECO:0000256" key="3">
    <source>
        <dbReference type="ARBA" id="ARBA00022692"/>
    </source>
</evidence>
<comment type="subcellular location">
    <subcellularLocation>
        <location evidence="1">Membrane</location>
        <topology evidence="1">Multi-pass membrane protein</topology>
    </subcellularLocation>
</comment>
<keyword evidence="5 8" id="KW-0472">Membrane</keyword>
<comment type="similarity">
    <text evidence="2">Belongs to the TMEM192 family.</text>
</comment>
<organism evidence="9 10">
    <name type="scientific">Sphagnum troendelagicum</name>
    <dbReference type="NCBI Taxonomy" id="128251"/>
    <lineage>
        <taxon>Eukaryota</taxon>
        <taxon>Viridiplantae</taxon>
        <taxon>Streptophyta</taxon>
        <taxon>Embryophyta</taxon>
        <taxon>Bryophyta</taxon>
        <taxon>Sphagnophytina</taxon>
        <taxon>Sphagnopsida</taxon>
        <taxon>Sphagnales</taxon>
        <taxon>Sphagnaceae</taxon>
        <taxon>Sphagnum</taxon>
    </lineage>
</organism>
<evidence type="ECO:0000313" key="9">
    <source>
        <dbReference type="EMBL" id="CAK9196855.1"/>
    </source>
</evidence>
<reference evidence="9" key="1">
    <citation type="submission" date="2024-02" db="EMBL/GenBank/DDBJ databases">
        <authorList>
            <consortium name="ELIXIR-Norway"/>
            <consortium name="Elixir Norway"/>
        </authorList>
    </citation>
    <scope>NUCLEOTIDE SEQUENCE</scope>
</reference>
<protein>
    <submittedName>
        <fullName evidence="9">Uncharacterized protein</fullName>
    </submittedName>
</protein>
<sequence>MLRWQSSVRAQSDPRRASAGVPVNPDQFTDSSVPPQLPQVGWWQKATTYGAILYCIFLGVYAVFVILSSWLTVLTPIAQAPLFALCNFFFLVFTGGLERHLKKQLNKEQEQGYLRFSSHLDWLVYQPFGIVAYGGGAALVVVAWDLQQEMAIPHLPLLQLVILMQITWAAALVGVYIWKVHQHNMLHHQPDAMHSIYSPLQPPRSLAGIKYIDRGGLAEQQSIYIQSQQDNLQHLMKEYLRLWENLQKYEQSQDGSTTPQVDLVHLLATREQEIRAIAAERDFLQDEVRVARGVTWEKDSDMQSVRSVNDQHVEENERLRAELDEWSSRTAKLELALELEHRSSLELQKKLLR</sequence>
<feature type="coiled-coil region" evidence="6">
    <location>
        <begin position="267"/>
        <end position="336"/>
    </location>
</feature>
<keyword evidence="4 8" id="KW-1133">Transmembrane helix</keyword>
<feature type="transmembrane region" description="Helical" evidence="8">
    <location>
        <begin position="51"/>
        <end position="71"/>
    </location>
</feature>
<accession>A0ABP0THK8</accession>
<keyword evidence="10" id="KW-1185">Reference proteome</keyword>
<evidence type="ECO:0000256" key="2">
    <source>
        <dbReference type="ARBA" id="ARBA00006314"/>
    </source>
</evidence>
<name>A0ABP0THK8_9BRYO</name>
<dbReference type="Proteomes" id="UP001497512">
    <property type="component" value="Chromosome 11"/>
</dbReference>
<dbReference type="EMBL" id="OZ019903">
    <property type="protein sequence ID" value="CAK9196855.1"/>
    <property type="molecule type" value="Genomic_DNA"/>
</dbReference>
<evidence type="ECO:0000313" key="10">
    <source>
        <dbReference type="Proteomes" id="UP001497512"/>
    </source>
</evidence>
<proteinExistence type="inferred from homology"/>
<evidence type="ECO:0000256" key="4">
    <source>
        <dbReference type="ARBA" id="ARBA00022989"/>
    </source>
</evidence>
<feature type="transmembrane region" description="Helical" evidence="8">
    <location>
        <begin position="122"/>
        <end position="144"/>
    </location>
</feature>
<keyword evidence="3 8" id="KW-0812">Transmembrane</keyword>
<evidence type="ECO:0000256" key="8">
    <source>
        <dbReference type="SAM" id="Phobius"/>
    </source>
</evidence>
<evidence type="ECO:0000256" key="7">
    <source>
        <dbReference type="SAM" id="MobiDB-lite"/>
    </source>
</evidence>
<evidence type="ECO:0000256" key="6">
    <source>
        <dbReference type="SAM" id="Coils"/>
    </source>
</evidence>
<dbReference type="PANTHER" id="PTHR31592:SF1">
    <property type="entry name" value="TRANSMEMBRANE PROTEIN 192"/>
    <property type="match status" value="1"/>
</dbReference>
<dbReference type="InterPro" id="IPR029399">
    <property type="entry name" value="TMEM192"/>
</dbReference>
<dbReference type="PANTHER" id="PTHR31592">
    <property type="entry name" value="TRANSMEMBRANE PROTEIN 192"/>
    <property type="match status" value="1"/>
</dbReference>
<feature type="compositionally biased region" description="Polar residues" evidence="7">
    <location>
        <begin position="1"/>
        <end position="10"/>
    </location>
</feature>
<feature type="transmembrane region" description="Helical" evidence="8">
    <location>
        <begin position="77"/>
        <end position="97"/>
    </location>
</feature>
<feature type="transmembrane region" description="Helical" evidence="8">
    <location>
        <begin position="156"/>
        <end position="178"/>
    </location>
</feature>
<gene>
    <name evidence="9" type="ORF">CSSPTR1EN2_LOCUS3683</name>
</gene>
<feature type="region of interest" description="Disordered" evidence="7">
    <location>
        <begin position="1"/>
        <end position="23"/>
    </location>
</feature>
<evidence type="ECO:0000256" key="5">
    <source>
        <dbReference type="ARBA" id="ARBA00023136"/>
    </source>
</evidence>